<reference evidence="2 3" key="1">
    <citation type="submission" date="2021-07" db="EMBL/GenBank/DDBJ databases">
        <authorList>
            <consortium name="Genoscope - CEA"/>
            <person name="William W."/>
        </authorList>
    </citation>
    <scope>NUCLEOTIDE SEQUENCE [LARGE SCALE GENOMIC DNA]</scope>
</reference>
<dbReference type="EMBL" id="LS974624">
    <property type="protein sequence ID" value="CAG7897822.1"/>
    <property type="molecule type" value="Genomic_DNA"/>
</dbReference>
<evidence type="ECO:0000313" key="3">
    <source>
        <dbReference type="Proteomes" id="UP000694005"/>
    </source>
</evidence>
<dbReference type="AlphaFoldDB" id="A0A8D9M504"/>
<organism evidence="2 3">
    <name type="scientific">Brassica campestris</name>
    <name type="common">Field mustard</name>
    <dbReference type="NCBI Taxonomy" id="3711"/>
    <lineage>
        <taxon>Eukaryota</taxon>
        <taxon>Viridiplantae</taxon>
        <taxon>Streptophyta</taxon>
        <taxon>Embryophyta</taxon>
        <taxon>Tracheophyta</taxon>
        <taxon>Spermatophyta</taxon>
        <taxon>Magnoliopsida</taxon>
        <taxon>eudicotyledons</taxon>
        <taxon>Gunneridae</taxon>
        <taxon>Pentapetalae</taxon>
        <taxon>rosids</taxon>
        <taxon>malvids</taxon>
        <taxon>Brassicales</taxon>
        <taxon>Brassicaceae</taxon>
        <taxon>Brassiceae</taxon>
        <taxon>Brassica</taxon>
    </lineage>
</organism>
<keyword evidence="1" id="KW-0812">Transmembrane</keyword>
<proteinExistence type="predicted"/>
<evidence type="ECO:0000313" key="2">
    <source>
        <dbReference type="EMBL" id="CAG7897822.1"/>
    </source>
</evidence>
<keyword evidence="1" id="KW-1133">Transmembrane helix</keyword>
<feature type="non-terminal residue" evidence="2">
    <location>
        <position position="107"/>
    </location>
</feature>
<accession>A0A8D9M504</accession>
<protein>
    <submittedName>
        <fullName evidence="2">Uncharacterized protein</fullName>
    </submittedName>
</protein>
<sequence>LRDSYSLRNAAVRPVTTRRNQRRRPQILILARGRSRAVFIDLLQRSYVHKKRNRRMREKQELLRGVNAFAANMFTATAGSSYAQLLIVLASSVTRMFFVKKLEGNIC</sequence>
<feature type="transmembrane region" description="Helical" evidence="1">
    <location>
        <begin position="62"/>
        <end position="90"/>
    </location>
</feature>
<gene>
    <name evidence="2" type="ORF">BRAPAZ1V2_A08P14880.2</name>
</gene>
<dbReference type="Proteomes" id="UP000694005">
    <property type="component" value="Chromosome A08"/>
</dbReference>
<keyword evidence="1" id="KW-0472">Membrane</keyword>
<dbReference type="Gramene" id="A08p14880.2_BraZ1">
    <property type="protein sequence ID" value="A08p14880.2_BraZ1.CDS"/>
    <property type="gene ID" value="A08g14880.2_BraZ1"/>
</dbReference>
<name>A0A8D9M504_BRACM</name>
<evidence type="ECO:0000256" key="1">
    <source>
        <dbReference type="SAM" id="Phobius"/>
    </source>
</evidence>